<dbReference type="Proteomes" id="UP000251485">
    <property type="component" value="Unassembled WGS sequence"/>
</dbReference>
<sequence>MRSLVNGRKIILENDTTNIGSNLITDSSVTRLYKQ</sequence>
<name>A0A2X2C1D5_PROMI</name>
<dbReference type="EMBL" id="UAUE01000027">
    <property type="protein sequence ID" value="SPZ01154.1"/>
    <property type="molecule type" value="Genomic_DNA"/>
</dbReference>
<evidence type="ECO:0000313" key="2">
    <source>
        <dbReference type="Proteomes" id="UP000251485"/>
    </source>
</evidence>
<proteinExistence type="predicted"/>
<accession>A0A2X2C1D5</accession>
<protein>
    <submittedName>
        <fullName evidence="1">IdsF</fullName>
    </submittedName>
</protein>
<evidence type="ECO:0000313" key="1">
    <source>
        <dbReference type="EMBL" id="SPZ01154.1"/>
    </source>
</evidence>
<dbReference type="AlphaFoldDB" id="A0A2X2C1D5"/>
<gene>
    <name evidence="1" type="primary">idsF_2</name>
    <name evidence="1" type="ORF">NCTC10975_03798</name>
</gene>
<reference evidence="1 2" key="1">
    <citation type="submission" date="2018-06" db="EMBL/GenBank/DDBJ databases">
        <authorList>
            <consortium name="Pathogen Informatics"/>
            <person name="Doyle S."/>
        </authorList>
    </citation>
    <scope>NUCLEOTIDE SEQUENCE [LARGE SCALE GENOMIC DNA]</scope>
    <source>
        <strain evidence="1 2">NCTC10975</strain>
    </source>
</reference>
<organism evidence="1 2">
    <name type="scientific">Proteus mirabilis</name>
    <dbReference type="NCBI Taxonomy" id="584"/>
    <lineage>
        <taxon>Bacteria</taxon>
        <taxon>Pseudomonadati</taxon>
        <taxon>Pseudomonadota</taxon>
        <taxon>Gammaproteobacteria</taxon>
        <taxon>Enterobacterales</taxon>
        <taxon>Morganellaceae</taxon>
        <taxon>Proteus</taxon>
    </lineage>
</organism>